<evidence type="ECO:0000259" key="9">
    <source>
        <dbReference type="Pfam" id="PF05957"/>
    </source>
</evidence>
<evidence type="ECO:0000259" key="10">
    <source>
        <dbReference type="Pfam" id="PF19029"/>
    </source>
</evidence>
<accession>A0A5B8CQ11</accession>
<dbReference type="InterPro" id="IPR043605">
    <property type="entry name" value="DUF883_C"/>
</dbReference>
<sequence length="115" mass="12111">MHIGLPFSTHSATAADAGRTLAEDLHTVIADVQSLLQATASQSSEGLDEIRSNITRSIESAKQRLLENEAMLVAQSKATLKATDIYVHGHPWQSAGMAAALGFAMGVGLALALKR</sequence>
<keyword evidence="6 8" id="KW-1133">Transmembrane helix</keyword>
<dbReference type="GO" id="GO:0043022">
    <property type="term" value="F:ribosome binding"/>
    <property type="evidence" value="ECO:0007669"/>
    <property type="project" value="InterPro"/>
</dbReference>
<keyword evidence="5 8" id="KW-0812">Transmembrane</keyword>
<dbReference type="Pfam" id="PF05957">
    <property type="entry name" value="DUF883"/>
    <property type="match status" value="1"/>
</dbReference>
<keyword evidence="7 8" id="KW-0472">Membrane</keyword>
<feature type="domain" description="DUF883" evidence="10">
    <location>
        <begin position="83"/>
        <end position="107"/>
    </location>
</feature>
<dbReference type="Proteomes" id="UP000311008">
    <property type="component" value="Chromosome"/>
</dbReference>
<dbReference type="KEGG" id="mmec:FIU01_01345"/>
<comment type="subcellular location">
    <subcellularLocation>
        <location evidence="1">Cell inner membrane</location>
        <topology evidence="1">Single-pass membrane protein</topology>
    </subcellularLocation>
</comment>
<organism evidence="11 12">
    <name type="scientific">Methylophilus medardicus</name>
    <dbReference type="NCBI Taxonomy" id="2588534"/>
    <lineage>
        <taxon>Bacteria</taxon>
        <taxon>Pseudomonadati</taxon>
        <taxon>Pseudomonadota</taxon>
        <taxon>Betaproteobacteria</taxon>
        <taxon>Nitrosomonadales</taxon>
        <taxon>Methylophilaceae</taxon>
        <taxon>Methylophilus</taxon>
    </lineage>
</organism>
<dbReference type="InterPro" id="IPR043604">
    <property type="entry name" value="DUF883_N"/>
</dbReference>
<feature type="domain" description="DUF883" evidence="9">
    <location>
        <begin position="21"/>
        <end position="65"/>
    </location>
</feature>
<dbReference type="PANTHER" id="PTHR35893">
    <property type="entry name" value="INNER MEMBRANE PROTEIN-RELATED"/>
    <property type="match status" value="1"/>
</dbReference>
<dbReference type="Pfam" id="PF19029">
    <property type="entry name" value="DUF883_C"/>
    <property type="match status" value="1"/>
</dbReference>
<evidence type="ECO:0000256" key="3">
    <source>
        <dbReference type="ARBA" id="ARBA00022475"/>
    </source>
</evidence>
<evidence type="ECO:0000313" key="11">
    <source>
        <dbReference type="EMBL" id="QDC43299.1"/>
    </source>
</evidence>
<feature type="transmembrane region" description="Helical" evidence="8">
    <location>
        <begin position="95"/>
        <end position="113"/>
    </location>
</feature>
<dbReference type="EMBL" id="CP040946">
    <property type="protein sequence ID" value="QDC43299.1"/>
    <property type="molecule type" value="Genomic_DNA"/>
</dbReference>
<dbReference type="InterPro" id="IPR010279">
    <property type="entry name" value="YqjD/ElaB"/>
</dbReference>
<keyword evidence="4" id="KW-0997">Cell inner membrane</keyword>
<keyword evidence="3" id="KW-1003">Cell membrane</keyword>
<evidence type="ECO:0000256" key="7">
    <source>
        <dbReference type="ARBA" id="ARBA00023136"/>
    </source>
</evidence>
<comment type="similarity">
    <text evidence="2">Belongs to the ElaB/YgaM/YqjD family.</text>
</comment>
<evidence type="ECO:0000256" key="2">
    <source>
        <dbReference type="ARBA" id="ARBA00010423"/>
    </source>
</evidence>
<evidence type="ECO:0000313" key="12">
    <source>
        <dbReference type="Proteomes" id="UP000311008"/>
    </source>
</evidence>
<evidence type="ECO:0000256" key="6">
    <source>
        <dbReference type="ARBA" id="ARBA00022989"/>
    </source>
</evidence>
<reference evidence="12" key="1">
    <citation type="journal article" date="2019" name="ISME J.">
        <title>Evolution in action: habitat transition from sediment to the pelagial leads to genome streamlining in Methylophilaceae.</title>
        <authorList>
            <person name="Salcher M."/>
            <person name="Schaefle D."/>
            <person name="Kaspar M."/>
            <person name="Neuenschwander S.M."/>
            <person name="Ghai R."/>
        </authorList>
    </citation>
    <scope>NUCLEOTIDE SEQUENCE [LARGE SCALE GENOMIC DNA]</scope>
    <source>
        <strain evidence="12">MMS-M-51</strain>
    </source>
</reference>
<name>A0A5B8CQ11_9PROT</name>
<gene>
    <name evidence="11" type="ORF">FIU01_01345</name>
</gene>
<dbReference type="AlphaFoldDB" id="A0A5B8CQ11"/>
<evidence type="ECO:0000256" key="4">
    <source>
        <dbReference type="ARBA" id="ARBA00022519"/>
    </source>
</evidence>
<evidence type="ECO:0000256" key="1">
    <source>
        <dbReference type="ARBA" id="ARBA00004377"/>
    </source>
</evidence>
<keyword evidence="12" id="KW-1185">Reference proteome</keyword>
<protein>
    <submittedName>
        <fullName evidence="11">DUF883 domain-containing protein</fullName>
    </submittedName>
</protein>
<evidence type="ECO:0000256" key="8">
    <source>
        <dbReference type="SAM" id="Phobius"/>
    </source>
</evidence>
<dbReference type="PANTHER" id="PTHR35893:SF3">
    <property type="entry name" value="INNER MEMBRANE PROTEIN"/>
    <property type="match status" value="1"/>
</dbReference>
<dbReference type="RefSeq" id="WP_140002221.1">
    <property type="nucleotide sequence ID" value="NZ_CP040946.1"/>
</dbReference>
<dbReference type="OrthoDB" id="9181874at2"/>
<proteinExistence type="inferred from homology"/>
<dbReference type="GO" id="GO:0005886">
    <property type="term" value="C:plasma membrane"/>
    <property type="evidence" value="ECO:0007669"/>
    <property type="project" value="UniProtKB-SubCell"/>
</dbReference>
<evidence type="ECO:0000256" key="5">
    <source>
        <dbReference type="ARBA" id="ARBA00022692"/>
    </source>
</evidence>